<dbReference type="Proteomes" id="UP001143304">
    <property type="component" value="Unassembled WGS sequence"/>
</dbReference>
<accession>A0ABT3T8B6</accession>
<sequence length="133" mass="15144">MKFSPDIHSLCCPKCRDGMEPLSHEGVTIDRCTGCEGLWFDGNEADHLKSLPGSEALDSGSARKGRRYNEHDAINCPHCARQMERTADWKQTHIWFEICREHGVFMDAGEFTDLKHETLSDKLRSFLKGHRPA</sequence>
<name>A0ABT3T8B6_9GAMM</name>
<dbReference type="EMBL" id="SHNO01000001">
    <property type="protein sequence ID" value="MCX2978513.1"/>
    <property type="molecule type" value="Genomic_DNA"/>
</dbReference>
<keyword evidence="3" id="KW-1185">Reference proteome</keyword>
<dbReference type="InterPro" id="IPR027392">
    <property type="entry name" value="TF_Znf"/>
</dbReference>
<gene>
    <name evidence="2" type="ORF">EYC82_14195</name>
</gene>
<evidence type="ECO:0000313" key="3">
    <source>
        <dbReference type="Proteomes" id="UP001143304"/>
    </source>
</evidence>
<comment type="caution">
    <text evidence="2">The sequence shown here is derived from an EMBL/GenBank/DDBJ whole genome shotgun (WGS) entry which is preliminary data.</text>
</comment>
<evidence type="ECO:0000313" key="2">
    <source>
        <dbReference type="EMBL" id="MCX2978513.1"/>
    </source>
</evidence>
<reference evidence="2" key="1">
    <citation type="submission" date="2019-02" db="EMBL/GenBank/DDBJ databases">
        <authorList>
            <person name="Li S.-H."/>
        </authorList>
    </citation>
    <scope>NUCLEOTIDE SEQUENCE</scope>
    <source>
        <strain evidence="2">IMCC11814</strain>
    </source>
</reference>
<organism evidence="2 3">
    <name type="scientific">Candidatus Marimicrobium litorale</name>
    <dbReference type="NCBI Taxonomy" id="2518991"/>
    <lineage>
        <taxon>Bacteria</taxon>
        <taxon>Pseudomonadati</taxon>
        <taxon>Pseudomonadota</taxon>
        <taxon>Gammaproteobacteria</taxon>
        <taxon>Cellvibrionales</taxon>
        <taxon>Halieaceae</taxon>
        <taxon>Marimicrobium</taxon>
    </lineage>
</organism>
<dbReference type="RefSeq" id="WP_279250209.1">
    <property type="nucleotide sequence ID" value="NZ_SHNO01000001.1"/>
</dbReference>
<evidence type="ECO:0000259" key="1">
    <source>
        <dbReference type="Pfam" id="PF13453"/>
    </source>
</evidence>
<dbReference type="Pfam" id="PF13453">
    <property type="entry name" value="Zn_ribbon_TFIIB"/>
    <property type="match status" value="1"/>
</dbReference>
<feature type="domain" description="Transcription factor zinc-finger" evidence="1">
    <location>
        <begin position="12"/>
        <end position="50"/>
    </location>
</feature>
<proteinExistence type="predicted"/>
<protein>
    <recommendedName>
        <fullName evidence="1">Transcription factor zinc-finger domain-containing protein</fullName>
    </recommendedName>
</protein>